<dbReference type="SUPFAM" id="SSF48592">
    <property type="entry name" value="GroEL equatorial domain-like"/>
    <property type="match status" value="1"/>
</dbReference>
<feature type="binding site" evidence="6">
    <location>
        <position position="415"/>
    </location>
    <ligand>
        <name>ATP</name>
        <dbReference type="ChEBI" id="CHEBI:30616"/>
    </ligand>
</feature>
<feature type="region of interest" description="Disordered" evidence="10">
    <location>
        <begin position="526"/>
        <end position="549"/>
    </location>
</feature>
<evidence type="ECO:0000256" key="8">
    <source>
        <dbReference type="RuleBase" id="RU000419"/>
    </source>
</evidence>
<keyword evidence="2 6" id="KW-0547">Nucleotide-binding</keyword>
<feature type="compositionally biased region" description="Gly residues" evidence="10">
    <location>
        <begin position="530"/>
        <end position="549"/>
    </location>
</feature>
<keyword evidence="6" id="KW-0963">Cytoplasm</keyword>
<protein>
    <recommendedName>
        <fullName evidence="6">Chaperonin GroEL</fullName>
        <ecNumber evidence="6">5.6.1.7</ecNumber>
    </recommendedName>
    <alternativeName>
        <fullName evidence="6">60 kDa chaperonin</fullName>
    </alternativeName>
    <alternativeName>
        <fullName evidence="6">Chaperonin-60</fullName>
        <shortName evidence="6">Cpn60</shortName>
    </alternativeName>
</protein>
<dbReference type="SUPFAM" id="SSF54849">
    <property type="entry name" value="GroEL-intermediate domain like"/>
    <property type="match status" value="1"/>
</dbReference>
<dbReference type="NCBIfam" id="NF009487">
    <property type="entry name" value="PRK12849.1"/>
    <property type="match status" value="1"/>
</dbReference>
<feature type="binding site" evidence="6">
    <location>
        <position position="51"/>
    </location>
    <ligand>
        <name>ATP</name>
        <dbReference type="ChEBI" id="CHEBI:30616"/>
    </ligand>
</feature>
<comment type="function">
    <text evidence="6 8">Together with its co-chaperonin GroES, plays an essential role in assisting protein folding. The GroEL-GroES system forms a nano-cage that allows encapsulation of the non-native substrate proteins and provides a physical environment optimized to promote and accelerate protein folding.</text>
</comment>
<keyword evidence="12" id="KW-1185">Reference proteome</keyword>
<dbReference type="InterPro" id="IPR018370">
    <property type="entry name" value="Chaperonin_Cpn60_CS"/>
</dbReference>
<dbReference type="Gene3D" id="1.10.560.10">
    <property type="entry name" value="GroEL-like equatorial domain"/>
    <property type="match status" value="1"/>
</dbReference>
<keyword evidence="5 6" id="KW-0413">Isomerase</keyword>
<dbReference type="InterPro" id="IPR001844">
    <property type="entry name" value="Cpn60/GroEL"/>
</dbReference>
<dbReference type="PANTHER" id="PTHR45633">
    <property type="entry name" value="60 KDA HEAT SHOCK PROTEIN, MITOCHONDRIAL"/>
    <property type="match status" value="1"/>
</dbReference>
<dbReference type="NCBIfam" id="NF009488">
    <property type="entry name" value="PRK12850.1"/>
    <property type="match status" value="1"/>
</dbReference>
<keyword evidence="9" id="KW-0175">Coiled coil</keyword>
<proteinExistence type="inferred from homology"/>
<dbReference type="InterPro" id="IPR027409">
    <property type="entry name" value="GroEL-like_apical_dom_sf"/>
</dbReference>
<dbReference type="Gene3D" id="3.30.260.10">
    <property type="entry name" value="TCP-1-like chaperonin intermediate domain"/>
    <property type="match status" value="1"/>
</dbReference>
<evidence type="ECO:0000256" key="9">
    <source>
        <dbReference type="SAM" id="Coils"/>
    </source>
</evidence>
<name>A0ABY0RRC0_9RHOB</name>
<comment type="caution">
    <text evidence="6">Lacks conserved residue(s) required for the propagation of feature annotation.</text>
</comment>
<dbReference type="InterPro" id="IPR027410">
    <property type="entry name" value="TCP-1-like_intermed_sf"/>
</dbReference>
<comment type="caution">
    <text evidence="11">The sequence shown here is derived from an EMBL/GenBank/DDBJ whole genome shotgun (WGS) entry which is preliminary data.</text>
</comment>
<evidence type="ECO:0000256" key="2">
    <source>
        <dbReference type="ARBA" id="ARBA00022741"/>
    </source>
</evidence>
<keyword evidence="4 6" id="KW-0143">Chaperone</keyword>
<evidence type="ECO:0000313" key="11">
    <source>
        <dbReference type="EMBL" id="SDO39545.1"/>
    </source>
</evidence>
<dbReference type="NCBIfam" id="NF009489">
    <property type="entry name" value="PRK12851.1"/>
    <property type="match status" value="1"/>
</dbReference>
<gene>
    <name evidence="6" type="primary">groEL</name>
    <name evidence="6" type="synonym">groL</name>
    <name evidence="11" type="ORF">SAMN04488512_102295</name>
</gene>
<dbReference type="EC" id="5.6.1.7" evidence="6"/>
<dbReference type="InterPro" id="IPR027413">
    <property type="entry name" value="GROEL-like_equatorial_sf"/>
</dbReference>
<dbReference type="PROSITE" id="PS00296">
    <property type="entry name" value="CHAPERONINS_CPN60"/>
    <property type="match status" value="1"/>
</dbReference>
<dbReference type="HAMAP" id="MF_00600">
    <property type="entry name" value="CH60"/>
    <property type="match status" value="1"/>
</dbReference>
<feature type="binding site" evidence="6">
    <location>
        <position position="496"/>
    </location>
    <ligand>
        <name>ATP</name>
        <dbReference type="ChEBI" id="CHEBI:30616"/>
    </ligand>
</feature>
<evidence type="ECO:0000256" key="1">
    <source>
        <dbReference type="ARBA" id="ARBA00006607"/>
    </source>
</evidence>
<dbReference type="EMBL" id="FNJD01000002">
    <property type="protein sequence ID" value="SDO39545.1"/>
    <property type="molecule type" value="Genomic_DNA"/>
</dbReference>
<dbReference type="SUPFAM" id="SSF52029">
    <property type="entry name" value="GroEL apical domain-like"/>
    <property type="match status" value="1"/>
</dbReference>
<feature type="binding site" evidence="6">
    <location>
        <begin position="87"/>
        <end position="91"/>
    </location>
    <ligand>
        <name>ATP</name>
        <dbReference type="ChEBI" id="CHEBI:30616"/>
    </ligand>
</feature>
<evidence type="ECO:0000256" key="6">
    <source>
        <dbReference type="HAMAP-Rule" id="MF_00600"/>
    </source>
</evidence>
<reference evidence="11 12" key="1">
    <citation type="submission" date="2016-10" db="EMBL/GenBank/DDBJ databases">
        <authorList>
            <person name="Varghese N."/>
            <person name="Submissions S."/>
        </authorList>
    </citation>
    <scope>NUCLEOTIDE SEQUENCE [LARGE SCALE GENOMIC DNA]</scope>
    <source>
        <strain evidence="11 12">DSM 17584</strain>
    </source>
</reference>
<dbReference type="Pfam" id="PF00118">
    <property type="entry name" value="Cpn60_TCP1"/>
    <property type="match status" value="1"/>
</dbReference>
<comment type="similarity">
    <text evidence="1 6 7">Belongs to the chaperonin (HSP60) family.</text>
</comment>
<dbReference type="RefSeq" id="WP_093731906.1">
    <property type="nucleotide sequence ID" value="NZ_FNJD01000002.1"/>
</dbReference>
<organism evidence="11 12">
    <name type="scientific">Sulfitobacter litoralis</name>
    <dbReference type="NCBI Taxonomy" id="335975"/>
    <lineage>
        <taxon>Bacteria</taxon>
        <taxon>Pseudomonadati</taxon>
        <taxon>Pseudomonadota</taxon>
        <taxon>Alphaproteobacteria</taxon>
        <taxon>Rhodobacterales</taxon>
        <taxon>Roseobacteraceae</taxon>
        <taxon>Sulfitobacter</taxon>
    </lineage>
</organism>
<evidence type="ECO:0000256" key="7">
    <source>
        <dbReference type="RuleBase" id="RU000418"/>
    </source>
</evidence>
<accession>A0ABY0RRC0</accession>
<dbReference type="PRINTS" id="PR00298">
    <property type="entry name" value="CHAPERONIN60"/>
</dbReference>
<evidence type="ECO:0000256" key="4">
    <source>
        <dbReference type="ARBA" id="ARBA00023186"/>
    </source>
</evidence>
<keyword evidence="3 6" id="KW-0067">ATP-binding</keyword>
<feature type="coiled-coil region" evidence="9">
    <location>
        <begin position="339"/>
        <end position="366"/>
    </location>
</feature>
<dbReference type="Proteomes" id="UP000198646">
    <property type="component" value="Unassembled WGS sequence"/>
</dbReference>
<dbReference type="CDD" id="cd03344">
    <property type="entry name" value="GroEL"/>
    <property type="match status" value="1"/>
</dbReference>
<evidence type="ECO:0000256" key="10">
    <source>
        <dbReference type="SAM" id="MobiDB-lite"/>
    </source>
</evidence>
<dbReference type="Gene3D" id="3.50.7.10">
    <property type="entry name" value="GroEL"/>
    <property type="match status" value="1"/>
</dbReference>
<comment type="subcellular location">
    <subcellularLocation>
        <location evidence="6">Cytoplasm</location>
    </subcellularLocation>
</comment>
<evidence type="ECO:0000256" key="3">
    <source>
        <dbReference type="ARBA" id="ARBA00022840"/>
    </source>
</evidence>
<sequence>MSAKDVKFGTDARNKMLKGVNILADAVKVTLGPKGRNVVLDKSFGAPRITKDGVSVAKEIELEDKFENMGAQMVKEVASRTNDEAGDGTTTATVLAQAIVKEGMKSVAAGMNPMDLKRGIDLATLKVVEAIKAAARPVNDSDEVAQVGTISANGEKEIGRQIADAMQKVGNEGVITVEENKGLETETDVVEGMQFDRGYLSPYFVTNSDKMTVELEDAIILLHEKKLSSLQPMVPLLEQVIQSQKPLLIISEDVEGEALATLVVNKLRGGLKIAAVKAPGFGDRRKAMLQDLAILTGGQVISEDLGMKLESVTMDMLGSAKKVTITKDETTIVDGAGEKAEIEARVAQIRNQIEETTSDYDKEKLQERVAKLAGGVAVIRVGGMSEVEVKERKDRVDDALNATRAAVQEGIVVGGGVALVQAGKKLEGLTGDNADQNVGISIVRKALEAPLRQIAENAGVDGSVVAGKIRESDDLKFGFNAQTEEYGDMFKFGVIDPAKVVRTALQDAASVAGLLITTEAMVADKPSKDGGAGGGMPDMGGMGGMGGMM</sequence>
<comment type="subunit">
    <text evidence="6 8">Forms a cylinder of 14 subunits composed of two heptameric rings stacked back-to-back. Interacts with the co-chaperonin GroES.</text>
</comment>
<evidence type="ECO:0000256" key="5">
    <source>
        <dbReference type="ARBA" id="ARBA00023235"/>
    </source>
</evidence>
<evidence type="ECO:0000313" key="12">
    <source>
        <dbReference type="Proteomes" id="UP000198646"/>
    </source>
</evidence>
<dbReference type="NCBIfam" id="TIGR02348">
    <property type="entry name" value="GroEL"/>
    <property type="match status" value="1"/>
</dbReference>
<dbReference type="NCBIfam" id="NF000592">
    <property type="entry name" value="PRK00013.1"/>
    <property type="match status" value="1"/>
</dbReference>
<dbReference type="InterPro" id="IPR002423">
    <property type="entry name" value="Cpn60/GroEL/TCP-1"/>
</dbReference>
<feature type="binding site" evidence="6">
    <location>
        <begin position="30"/>
        <end position="33"/>
    </location>
    <ligand>
        <name>ATP</name>
        <dbReference type="ChEBI" id="CHEBI:30616"/>
    </ligand>
</feature>